<keyword evidence="5" id="KW-1185">Reference proteome</keyword>
<dbReference type="Proteomes" id="UP001238179">
    <property type="component" value="Chromosome"/>
</dbReference>
<dbReference type="InterPro" id="IPR022935">
    <property type="entry name" value="ClpS"/>
</dbReference>
<dbReference type="AlphaFoldDB" id="A0AA48GJ50"/>
<dbReference type="SUPFAM" id="SSF54736">
    <property type="entry name" value="ClpS-like"/>
    <property type="match status" value="1"/>
</dbReference>
<dbReference type="GO" id="GO:0006508">
    <property type="term" value="P:proteolysis"/>
    <property type="evidence" value="ECO:0007669"/>
    <property type="project" value="UniProtKB-UniRule"/>
</dbReference>
<dbReference type="InterPro" id="IPR014719">
    <property type="entry name" value="Ribosomal_bL12_C/ClpS-like"/>
</dbReference>
<evidence type="ECO:0000313" key="4">
    <source>
        <dbReference type="EMBL" id="BDU73946.1"/>
    </source>
</evidence>
<dbReference type="FunFam" id="3.30.1390.10:FF:000002">
    <property type="entry name" value="ATP-dependent Clp protease adapter protein ClpS"/>
    <property type="match status" value="1"/>
</dbReference>
<dbReference type="KEGG" id="msil:METEAL_31200"/>
<dbReference type="PANTHER" id="PTHR33473:SF19">
    <property type="entry name" value="ATP-DEPENDENT CLP PROTEASE ADAPTER PROTEIN CLPS"/>
    <property type="match status" value="1"/>
</dbReference>
<keyword evidence="4" id="KW-0378">Hydrolase</keyword>
<dbReference type="Pfam" id="PF02617">
    <property type="entry name" value="ClpS"/>
    <property type="match status" value="1"/>
</dbReference>
<sequence>MGRTWDIIGAMGKPFSDDSRDGQGGVGTRTAPRTRLRLSPPVLWKVILHNDDFTTREFVVMILETVFRKPEAEAVRIMLDVHRRGTGVAGVYPFDVADTKVAQVRALAEEKEFPLLCTLEPEA</sequence>
<name>A0AA48GJ50_9BACT</name>
<dbReference type="GO" id="GO:0030163">
    <property type="term" value="P:protein catabolic process"/>
    <property type="evidence" value="ECO:0007669"/>
    <property type="project" value="InterPro"/>
</dbReference>
<accession>A0AA48GJ50</accession>
<dbReference type="InterPro" id="IPR003769">
    <property type="entry name" value="ClpS_core"/>
</dbReference>
<organism evidence="4 5">
    <name type="scientific">Mesoterricola silvestris</name>
    <dbReference type="NCBI Taxonomy" id="2927979"/>
    <lineage>
        <taxon>Bacteria</taxon>
        <taxon>Pseudomonadati</taxon>
        <taxon>Acidobacteriota</taxon>
        <taxon>Holophagae</taxon>
        <taxon>Holophagales</taxon>
        <taxon>Holophagaceae</taxon>
        <taxon>Mesoterricola</taxon>
    </lineage>
</organism>
<dbReference type="PANTHER" id="PTHR33473">
    <property type="entry name" value="ATP-DEPENDENT CLP PROTEASE ADAPTER PROTEIN CLPS1, CHLOROPLASTIC"/>
    <property type="match status" value="1"/>
</dbReference>
<evidence type="ECO:0000256" key="1">
    <source>
        <dbReference type="HAMAP-Rule" id="MF_00302"/>
    </source>
</evidence>
<feature type="region of interest" description="Disordered" evidence="2">
    <location>
        <begin position="11"/>
        <end position="33"/>
    </location>
</feature>
<comment type="subunit">
    <text evidence="1">Binds to the N-terminal domain of the chaperone ClpA.</text>
</comment>
<evidence type="ECO:0000259" key="3">
    <source>
        <dbReference type="Pfam" id="PF02617"/>
    </source>
</evidence>
<comment type="similarity">
    <text evidence="1">Belongs to the ClpS family.</text>
</comment>
<evidence type="ECO:0000313" key="5">
    <source>
        <dbReference type="Proteomes" id="UP001238179"/>
    </source>
</evidence>
<proteinExistence type="inferred from homology"/>
<gene>
    <name evidence="1 4" type="primary">clpS</name>
    <name evidence="4" type="ORF">METEAL_31200</name>
</gene>
<reference evidence="5" key="1">
    <citation type="journal article" date="2023" name="Int. J. Syst. Evol. Microbiol.">
        <title>Mesoterricola silvestris gen. nov., sp. nov., Mesoterricola sediminis sp. nov., Geothrix oryzae sp. nov., Geothrix edaphica sp. nov., Geothrix rubra sp. nov., and Geothrix limicola sp. nov., six novel members of Acidobacteriota isolated from soils.</title>
        <authorList>
            <person name="Itoh H."/>
            <person name="Sugisawa Y."/>
            <person name="Mise K."/>
            <person name="Xu Z."/>
            <person name="Kuniyasu M."/>
            <person name="Ushijima N."/>
            <person name="Kawano K."/>
            <person name="Kobayashi E."/>
            <person name="Shiratori Y."/>
            <person name="Masuda Y."/>
            <person name="Senoo K."/>
        </authorList>
    </citation>
    <scope>NUCLEOTIDE SEQUENCE [LARGE SCALE GENOMIC DNA]</scope>
    <source>
        <strain evidence="5">W79</strain>
    </source>
</reference>
<protein>
    <recommendedName>
        <fullName evidence="1">ATP-dependent Clp protease adapter protein ClpS</fullName>
    </recommendedName>
</protein>
<dbReference type="Gene3D" id="3.30.1390.10">
    <property type="match status" value="1"/>
</dbReference>
<keyword evidence="4" id="KW-0645">Protease</keyword>
<dbReference type="GO" id="GO:0008233">
    <property type="term" value="F:peptidase activity"/>
    <property type="evidence" value="ECO:0007669"/>
    <property type="project" value="UniProtKB-KW"/>
</dbReference>
<comment type="function">
    <text evidence="1">Involved in the modulation of the specificity of the ClpAP-mediated ATP-dependent protein degradation.</text>
</comment>
<evidence type="ECO:0000256" key="2">
    <source>
        <dbReference type="SAM" id="MobiDB-lite"/>
    </source>
</evidence>
<dbReference type="HAMAP" id="MF_00302">
    <property type="entry name" value="ClpS"/>
    <property type="match status" value="1"/>
</dbReference>
<feature type="domain" description="Adaptor protein ClpS core" evidence="3">
    <location>
        <begin position="40"/>
        <end position="118"/>
    </location>
</feature>
<dbReference type="EMBL" id="AP027080">
    <property type="protein sequence ID" value="BDU73946.1"/>
    <property type="molecule type" value="Genomic_DNA"/>
</dbReference>